<protein>
    <submittedName>
        <fullName evidence="1">Uncharacterized protein</fullName>
    </submittedName>
</protein>
<comment type="caution">
    <text evidence="1">The sequence shown here is derived from an EMBL/GenBank/DDBJ whole genome shotgun (WGS) entry which is preliminary data.</text>
</comment>
<evidence type="ECO:0000313" key="2">
    <source>
        <dbReference type="Proteomes" id="UP000010716"/>
    </source>
</evidence>
<dbReference type="AlphaFoldDB" id="F5L9E3"/>
<sequence>MIVQQVQIIDTRPDWMIKEDELMHCLHCRFFRRCVTRCGRKCKVLGGTVIPKLRR</sequence>
<name>F5L9E3_CALTT</name>
<dbReference type="Proteomes" id="UP000010716">
    <property type="component" value="Unassembled WGS sequence"/>
</dbReference>
<organism evidence="1 2">
    <name type="scientific">Caldalkalibacillus thermarum (strain TA2.A1)</name>
    <dbReference type="NCBI Taxonomy" id="986075"/>
    <lineage>
        <taxon>Bacteria</taxon>
        <taxon>Bacillati</taxon>
        <taxon>Bacillota</taxon>
        <taxon>Bacilli</taxon>
        <taxon>Bacillales</taxon>
        <taxon>Bacillaceae</taxon>
        <taxon>Caldalkalibacillus</taxon>
    </lineage>
</organism>
<dbReference type="EMBL" id="AFCE01000156">
    <property type="protein sequence ID" value="EGL82085.1"/>
    <property type="molecule type" value="Genomic_DNA"/>
</dbReference>
<reference evidence="1 2" key="1">
    <citation type="journal article" date="2011" name="J. Bacteriol.">
        <title>Draft genome sequence of the thermoalkaliphilic Caldalkalibacillus thermarum strain TA2.A1.</title>
        <authorList>
            <person name="Kalamorz F."/>
            <person name="Keis S."/>
            <person name="McMillan D.G."/>
            <person name="Olsson K."/>
            <person name="Stanton J.A."/>
            <person name="Stockwell P."/>
            <person name="Black M.A."/>
            <person name="Klingeman D.M."/>
            <person name="Land M.L."/>
            <person name="Han C.S."/>
            <person name="Martin S.L."/>
            <person name="Becher S.A."/>
            <person name="Peddie C.J."/>
            <person name="Morgan H.W."/>
            <person name="Matthies D."/>
            <person name="Preiss L."/>
            <person name="Meier T."/>
            <person name="Brown S.D."/>
            <person name="Cook G.M."/>
        </authorList>
    </citation>
    <scope>NUCLEOTIDE SEQUENCE [LARGE SCALE GENOMIC DNA]</scope>
    <source>
        <strain evidence="1 2">TA2.A1</strain>
    </source>
</reference>
<accession>F5L9E3</accession>
<gene>
    <name evidence="1" type="ORF">CathTA2_2448</name>
</gene>
<proteinExistence type="predicted"/>
<evidence type="ECO:0000313" key="1">
    <source>
        <dbReference type="EMBL" id="EGL82085.1"/>
    </source>
</evidence>